<reference evidence="1" key="1">
    <citation type="submission" date="2017-04" db="EMBL/GenBank/DDBJ databases">
        <authorList>
            <person name="Varghese N."/>
            <person name="Submissions S."/>
        </authorList>
    </citation>
    <scope>NUCLEOTIDE SEQUENCE</scope>
    <source>
        <strain evidence="1">WTE2008</strain>
    </source>
</reference>
<keyword evidence="2" id="KW-1185">Reference proteome</keyword>
<gene>
    <name evidence="1" type="ORF">SAMN06297397_0516</name>
</gene>
<evidence type="ECO:0000313" key="2">
    <source>
        <dbReference type="Proteomes" id="UP000192328"/>
    </source>
</evidence>
<name>A0AC61PII3_9FIRM</name>
<evidence type="ECO:0000313" key="1">
    <source>
        <dbReference type="EMBL" id="SMC38809.1"/>
    </source>
</evidence>
<dbReference type="Proteomes" id="UP000192328">
    <property type="component" value="Unassembled WGS sequence"/>
</dbReference>
<comment type="caution">
    <text evidence="1">The sequence shown here is derived from an EMBL/GenBank/DDBJ whole genome shotgun (WGS) entry which is preliminary data.</text>
</comment>
<dbReference type="EMBL" id="FWXZ01000001">
    <property type="protein sequence ID" value="SMC38809.1"/>
    <property type="molecule type" value="Genomic_DNA"/>
</dbReference>
<protein>
    <submittedName>
        <fullName evidence="1">Pimeloyl-ACP methyl ester carboxylesterase</fullName>
    </submittedName>
</protein>
<organism evidence="1 2">
    <name type="scientific">Aristaeella lactis</name>
    <dbReference type="NCBI Taxonomy" id="3046383"/>
    <lineage>
        <taxon>Bacteria</taxon>
        <taxon>Bacillati</taxon>
        <taxon>Bacillota</taxon>
        <taxon>Clostridia</taxon>
        <taxon>Eubacteriales</taxon>
        <taxon>Aristaeellaceae</taxon>
        <taxon>Aristaeella</taxon>
    </lineage>
</organism>
<accession>A0AC61PII3</accession>
<proteinExistence type="predicted"/>
<sequence length="260" mass="29522">MKEIINGTEIHYRTAGNGGSRVLLLHGWGCDMKLMQPVADALEKEHQILLVDFPGHGESGRPPEPWGVPEYAGCITALLDKLEYTPCDVVAHSFGCRVAAWIGAHHPDMFGKMVFTGAAGIRPKQTEESRKRSARYQKLRKYCEILKRVPLSRSMAERMEDKLRKRFGSRDYNALDPEMRKTFVKVINQDLTDLYKDIQASTLLIWGDSDSETPLWMAKEMEKRIPDAGLVILEGGSHFAYLEQIQRFNTIVSHFLKGDE</sequence>